<feature type="domain" description="Zn(2)-C6 fungal-type" evidence="7">
    <location>
        <begin position="29"/>
        <end position="59"/>
    </location>
</feature>
<organism evidence="8 9">
    <name type="scientific">Fusarium albosuccineum</name>
    <dbReference type="NCBI Taxonomy" id="1237068"/>
    <lineage>
        <taxon>Eukaryota</taxon>
        <taxon>Fungi</taxon>
        <taxon>Dikarya</taxon>
        <taxon>Ascomycota</taxon>
        <taxon>Pezizomycotina</taxon>
        <taxon>Sordariomycetes</taxon>
        <taxon>Hypocreomycetidae</taxon>
        <taxon>Hypocreales</taxon>
        <taxon>Nectriaceae</taxon>
        <taxon>Fusarium</taxon>
        <taxon>Fusarium decemcellulare species complex</taxon>
    </lineage>
</organism>
<dbReference type="Pfam" id="PF00172">
    <property type="entry name" value="Zn_clus"/>
    <property type="match status" value="1"/>
</dbReference>
<dbReference type="SMART" id="SM00066">
    <property type="entry name" value="GAL4"/>
    <property type="match status" value="1"/>
</dbReference>
<reference evidence="8 9" key="1">
    <citation type="submission" date="2020-01" db="EMBL/GenBank/DDBJ databases">
        <title>Identification and distribution of gene clusters putatively required for synthesis of sphingolipid metabolism inhibitors in phylogenetically diverse species of the filamentous fungus Fusarium.</title>
        <authorList>
            <person name="Kim H.-S."/>
            <person name="Busman M."/>
            <person name="Brown D.W."/>
            <person name="Divon H."/>
            <person name="Uhlig S."/>
            <person name="Proctor R.H."/>
        </authorList>
    </citation>
    <scope>NUCLEOTIDE SEQUENCE [LARGE SCALE GENOMIC DNA]</scope>
    <source>
        <strain evidence="8 9">NRRL 20459</strain>
    </source>
</reference>
<dbReference type="PROSITE" id="PS50048">
    <property type="entry name" value="ZN2_CY6_FUNGAL_2"/>
    <property type="match status" value="1"/>
</dbReference>
<evidence type="ECO:0000256" key="4">
    <source>
        <dbReference type="ARBA" id="ARBA00023125"/>
    </source>
</evidence>
<dbReference type="PANTHER" id="PTHR36206:SF4">
    <property type="entry name" value="HYPOTHETICAL CONSERVED PROTEIN (EUROFUNG)-RELATED"/>
    <property type="match status" value="1"/>
</dbReference>
<comment type="caution">
    <text evidence="8">The sequence shown here is derived from an EMBL/GenBank/DDBJ whole genome shotgun (WGS) entry which is preliminary data.</text>
</comment>
<evidence type="ECO:0000256" key="2">
    <source>
        <dbReference type="ARBA" id="ARBA00022833"/>
    </source>
</evidence>
<evidence type="ECO:0000256" key="3">
    <source>
        <dbReference type="ARBA" id="ARBA00023015"/>
    </source>
</evidence>
<dbReference type="Gene3D" id="4.10.240.10">
    <property type="entry name" value="Zn(2)-C6 fungal-type DNA-binding domain"/>
    <property type="match status" value="1"/>
</dbReference>
<evidence type="ECO:0000313" key="8">
    <source>
        <dbReference type="EMBL" id="KAF4472376.1"/>
    </source>
</evidence>
<keyword evidence="1" id="KW-0479">Metal-binding</keyword>
<dbReference type="PROSITE" id="PS00463">
    <property type="entry name" value="ZN2_CY6_FUNGAL_1"/>
    <property type="match status" value="1"/>
</dbReference>
<evidence type="ECO:0000256" key="6">
    <source>
        <dbReference type="ARBA" id="ARBA00023242"/>
    </source>
</evidence>
<evidence type="ECO:0000256" key="1">
    <source>
        <dbReference type="ARBA" id="ARBA00022723"/>
    </source>
</evidence>
<gene>
    <name evidence="8" type="ORF">FALBO_715</name>
</gene>
<dbReference type="OrthoDB" id="1919336at2759"/>
<keyword evidence="9" id="KW-1185">Reference proteome</keyword>
<dbReference type="InterPro" id="IPR036864">
    <property type="entry name" value="Zn2-C6_fun-type_DNA-bd_sf"/>
</dbReference>
<keyword evidence="2" id="KW-0862">Zinc</keyword>
<sequence length="549" mass="62642">MAALEYDFTAKVGRAGARKRASGPKSRGGCMSCKRMHLKCDENKPSCLRCSKVQRICEYFEPTHEDTVVRDRPLRNLYPKAVAPALFAQPTLMPLKGKETMYFELFRYQVSQDFAYSPCTLFWNRIIPRESMRDDCVRYSVLSIGALIKTFRDPDFKPGVPVTNPLLETHRHAVQYHTQAITELKARMTTDFLGISRRSVLINMFLMFLFELLYGDTEAADQLLAKSVQLLTQKKDQLQEEITSTFNPHRASLYAAVSNDDGLKQAEVLLPRLQLFLSLNTPFYRRQRERCSQLDARPMPDCIPPATISFAGMRAMWNSFMTRGVVFVVKALREMASGSNETIPLHLAAYQVTFLHQLDEWERALQQRRHHVSNDLELQMVKVWEMQHKTLFVLMSCCLDTTEMVYDGFAENFQTILFSAVESAGSFYDSRVRVALDIYTLPILNLLSQKCRIAHIRLEALALSARLSSVMGGWEAKASLLARQYLIGLEESSRDSDGIIPASGRYIWADALWNESRTRLTAVFTSARPNSRGVRELRSFSMARSALDN</sequence>
<dbReference type="SUPFAM" id="SSF57701">
    <property type="entry name" value="Zn2/Cys6 DNA-binding domain"/>
    <property type="match status" value="1"/>
</dbReference>
<keyword evidence="6" id="KW-0539">Nucleus</keyword>
<dbReference type="InterPro" id="IPR001138">
    <property type="entry name" value="Zn2Cys6_DnaBD"/>
</dbReference>
<keyword evidence="5" id="KW-0804">Transcription</keyword>
<dbReference type="GO" id="GO:0003677">
    <property type="term" value="F:DNA binding"/>
    <property type="evidence" value="ECO:0007669"/>
    <property type="project" value="UniProtKB-KW"/>
</dbReference>
<accession>A0A8H4LQ08</accession>
<dbReference type="GO" id="GO:0000981">
    <property type="term" value="F:DNA-binding transcription factor activity, RNA polymerase II-specific"/>
    <property type="evidence" value="ECO:0007669"/>
    <property type="project" value="InterPro"/>
</dbReference>
<keyword evidence="3" id="KW-0805">Transcription regulation</keyword>
<dbReference type="CDD" id="cd00067">
    <property type="entry name" value="GAL4"/>
    <property type="match status" value="1"/>
</dbReference>
<dbReference type="AlphaFoldDB" id="A0A8H4LQ08"/>
<dbReference type="Proteomes" id="UP000554235">
    <property type="component" value="Unassembled WGS sequence"/>
</dbReference>
<protein>
    <recommendedName>
        <fullName evidence="7">Zn(2)-C6 fungal-type domain-containing protein</fullName>
    </recommendedName>
</protein>
<evidence type="ECO:0000256" key="5">
    <source>
        <dbReference type="ARBA" id="ARBA00023163"/>
    </source>
</evidence>
<dbReference type="InterPro" id="IPR052360">
    <property type="entry name" value="Transcr_Regulatory_Proteins"/>
</dbReference>
<evidence type="ECO:0000313" key="9">
    <source>
        <dbReference type="Proteomes" id="UP000554235"/>
    </source>
</evidence>
<keyword evidence="4" id="KW-0238">DNA-binding</keyword>
<dbReference type="PANTHER" id="PTHR36206">
    <property type="entry name" value="ASPERCRYPTIN BIOSYNTHESIS CLUSTER-SPECIFIC TRANSCRIPTION REGULATOR ATNN-RELATED"/>
    <property type="match status" value="1"/>
</dbReference>
<name>A0A8H4LQ08_9HYPO</name>
<evidence type="ECO:0000259" key="7">
    <source>
        <dbReference type="PROSITE" id="PS50048"/>
    </source>
</evidence>
<dbReference type="GO" id="GO:0008270">
    <property type="term" value="F:zinc ion binding"/>
    <property type="evidence" value="ECO:0007669"/>
    <property type="project" value="InterPro"/>
</dbReference>
<dbReference type="EMBL" id="JAADYS010000078">
    <property type="protein sequence ID" value="KAF4472376.1"/>
    <property type="molecule type" value="Genomic_DNA"/>
</dbReference>
<proteinExistence type="predicted"/>